<evidence type="ECO:0000256" key="2">
    <source>
        <dbReference type="ARBA" id="ARBA00023015"/>
    </source>
</evidence>
<dbReference type="RefSeq" id="WP_079496051.1">
    <property type="nucleotide sequence ID" value="NZ_FUZT01000030.1"/>
</dbReference>
<dbReference type="SUPFAM" id="SSF46785">
    <property type="entry name" value="Winged helix' DNA-binding domain"/>
    <property type="match status" value="1"/>
</dbReference>
<evidence type="ECO:0000256" key="4">
    <source>
        <dbReference type="ARBA" id="ARBA00023163"/>
    </source>
</evidence>
<evidence type="ECO:0000313" key="6">
    <source>
        <dbReference type="EMBL" id="SKC92573.1"/>
    </source>
</evidence>
<dbReference type="FunFam" id="1.10.10.10:FF:000001">
    <property type="entry name" value="LysR family transcriptional regulator"/>
    <property type="match status" value="1"/>
</dbReference>
<keyword evidence="7" id="KW-1185">Reference proteome</keyword>
<dbReference type="InterPro" id="IPR036388">
    <property type="entry name" value="WH-like_DNA-bd_sf"/>
</dbReference>
<evidence type="ECO:0000259" key="5">
    <source>
        <dbReference type="PROSITE" id="PS50931"/>
    </source>
</evidence>
<dbReference type="SUPFAM" id="SSF53850">
    <property type="entry name" value="Periplasmic binding protein-like II"/>
    <property type="match status" value="1"/>
</dbReference>
<dbReference type="Pfam" id="PF00126">
    <property type="entry name" value="HTH_1"/>
    <property type="match status" value="1"/>
</dbReference>
<keyword evidence="3 6" id="KW-0238">DNA-binding</keyword>
<evidence type="ECO:0000256" key="1">
    <source>
        <dbReference type="ARBA" id="ARBA00009437"/>
    </source>
</evidence>
<evidence type="ECO:0000256" key="3">
    <source>
        <dbReference type="ARBA" id="ARBA00023125"/>
    </source>
</evidence>
<dbReference type="PANTHER" id="PTHR30419:SF8">
    <property type="entry name" value="NITROGEN ASSIMILATION TRANSCRIPTIONAL ACTIVATOR-RELATED"/>
    <property type="match status" value="1"/>
</dbReference>
<name>A0A1T5MX47_9FIRM</name>
<dbReference type="Gene3D" id="3.40.190.290">
    <property type="match status" value="1"/>
</dbReference>
<dbReference type="InterPro" id="IPR000847">
    <property type="entry name" value="LysR_HTH_N"/>
</dbReference>
<dbReference type="InterPro" id="IPR050950">
    <property type="entry name" value="HTH-type_LysR_regulators"/>
</dbReference>
<gene>
    <name evidence="6" type="ORF">SAMN02194393_05503</name>
</gene>
<dbReference type="InterPro" id="IPR036390">
    <property type="entry name" value="WH_DNA-bd_sf"/>
</dbReference>
<dbReference type="STRING" id="36842.SAMN02194393_05503"/>
<organism evidence="6 7">
    <name type="scientific">Maledivibacter halophilus</name>
    <dbReference type="NCBI Taxonomy" id="36842"/>
    <lineage>
        <taxon>Bacteria</taxon>
        <taxon>Bacillati</taxon>
        <taxon>Bacillota</taxon>
        <taxon>Clostridia</taxon>
        <taxon>Peptostreptococcales</taxon>
        <taxon>Caminicellaceae</taxon>
        <taxon>Maledivibacter</taxon>
    </lineage>
</organism>
<dbReference type="Gene3D" id="1.10.10.10">
    <property type="entry name" value="Winged helix-like DNA-binding domain superfamily/Winged helix DNA-binding domain"/>
    <property type="match status" value="1"/>
</dbReference>
<dbReference type="PRINTS" id="PR00039">
    <property type="entry name" value="HTHLYSR"/>
</dbReference>
<keyword evidence="4" id="KW-0804">Transcription</keyword>
<protein>
    <submittedName>
        <fullName evidence="6">DNA-binding transcriptional regulator, LysR family</fullName>
    </submittedName>
</protein>
<keyword evidence="2" id="KW-0805">Transcription regulation</keyword>
<accession>A0A1T5MX47</accession>
<dbReference type="InterPro" id="IPR005119">
    <property type="entry name" value="LysR_subst-bd"/>
</dbReference>
<dbReference type="GO" id="GO:0005829">
    <property type="term" value="C:cytosol"/>
    <property type="evidence" value="ECO:0007669"/>
    <property type="project" value="TreeGrafter"/>
</dbReference>
<dbReference type="Pfam" id="PF03466">
    <property type="entry name" value="LysR_substrate"/>
    <property type="match status" value="1"/>
</dbReference>
<dbReference type="AlphaFoldDB" id="A0A1T5MX47"/>
<dbReference type="Proteomes" id="UP000190285">
    <property type="component" value="Unassembled WGS sequence"/>
</dbReference>
<dbReference type="EMBL" id="FUZT01000030">
    <property type="protein sequence ID" value="SKC92573.1"/>
    <property type="molecule type" value="Genomic_DNA"/>
</dbReference>
<dbReference type="OrthoDB" id="9803714at2"/>
<dbReference type="PROSITE" id="PS50931">
    <property type="entry name" value="HTH_LYSR"/>
    <property type="match status" value="1"/>
</dbReference>
<dbReference type="GO" id="GO:0003677">
    <property type="term" value="F:DNA binding"/>
    <property type="evidence" value="ECO:0007669"/>
    <property type="project" value="UniProtKB-KW"/>
</dbReference>
<feature type="domain" description="HTH lysR-type" evidence="5">
    <location>
        <begin position="1"/>
        <end position="57"/>
    </location>
</feature>
<evidence type="ECO:0000313" key="7">
    <source>
        <dbReference type="Proteomes" id="UP000190285"/>
    </source>
</evidence>
<proteinExistence type="inferred from homology"/>
<dbReference type="GO" id="GO:0003700">
    <property type="term" value="F:DNA-binding transcription factor activity"/>
    <property type="evidence" value="ECO:0007669"/>
    <property type="project" value="InterPro"/>
</dbReference>
<sequence length="298" mass="34267">MDIKHLKCFVTVAEYLSFTKASEILHITQPTISKMVKTLEDELCKTLFHRSPKIELTDVGKVLFKQAKEILILFDNIESELEDVIAIKKGIIKIGIPPIIGASFFPKIIGEFKRKYPYIDIQMVEVGSKKIERLVDEGTLDIGIVCTAPIQKDTLNMFPFVKSPLMLIVNPNHKLNKKEIVKYKDLKDESIVLYGKDFSLYDVITNRCIENNFYPKIVCESSQRDFIVEMVAEGIGVSFLDEKTYSKINTKSITALKLEAPSIYLHLFVIWKKNRYISFAAKEWLKFVSLKFNINLEI</sequence>
<reference evidence="6 7" key="1">
    <citation type="submission" date="2017-02" db="EMBL/GenBank/DDBJ databases">
        <authorList>
            <person name="Peterson S.W."/>
        </authorList>
    </citation>
    <scope>NUCLEOTIDE SEQUENCE [LARGE SCALE GENOMIC DNA]</scope>
    <source>
        <strain evidence="6 7">M1</strain>
    </source>
</reference>
<dbReference type="PANTHER" id="PTHR30419">
    <property type="entry name" value="HTH-TYPE TRANSCRIPTIONAL REGULATOR YBHD"/>
    <property type="match status" value="1"/>
</dbReference>
<comment type="similarity">
    <text evidence="1">Belongs to the LysR transcriptional regulatory family.</text>
</comment>